<dbReference type="AlphaFoldDB" id="A0A1B7LVT1"/>
<feature type="transmembrane region" description="Helical" evidence="1">
    <location>
        <begin position="52"/>
        <end position="74"/>
    </location>
</feature>
<keyword evidence="1" id="KW-0472">Membrane</keyword>
<keyword evidence="1" id="KW-1133">Transmembrane helix</keyword>
<dbReference type="STRING" id="1837282.A6F49_14785"/>
<keyword evidence="1" id="KW-0812">Transmembrane</keyword>
<evidence type="ECO:0000313" key="3">
    <source>
        <dbReference type="Proteomes" id="UP000078292"/>
    </source>
</evidence>
<name>A0A1B7LVT1_9MICC</name>
<accession>A0A1B7LVT1</accession>
<keyword evidence="3" id="KW-1185">Reference proteome</keyword>
<comment type="caution">
    <text evidence="2">The sequence shown here is derived from an EMBL/GenBank/DDBJ whole genome shotgun (WGS) entry which is preliminary data.</text>
</comment>
<dbReference type="PROSITE" id="PS51257">
    <property type="entry name" value="PROKAR_LIPOPROTEIN"/>
    <property type="match status" value="1"/>
</dbReference>
<dbReference type="EMBL" id="LXEY01000022">
    <property type="protein sequence ID" value="OAV59154.1"/>
    <property type="molecule type" value="Genomic_DNA"/>
</dbReference>
<dbReference type="Proteomes" id="UP000078292">
    <property type="component" value="Unassembled WGS sequence"/>
</dbReference>
<feature type="transmembrane region" description="Helical" evidence="1">
    <location>
        <begin position="21"/>
        <end position="40"/>
    </location>
</feature>
<reference evidence="2 3" key="1">
    <citation type="submission" date="2016-04" db="EMBL/GenBank/DDBJ databases">
        <title>First whole genome shotgun sequence of the bacterium Enteractinococcus sp. strain UASWS1574.</title>
        <authorList>
            <person name="Crovadore J."/>
            <person name="Chablais R."/>
            <person name="Lefort F."/>
        </authorList>
    </citation>
    <scope>NUCLEOTIDE SEQUENCE [LARGE SCALE GENOMIC DNA]</scope>
    <source>
        <strain evidence="2 3">UASWS1574</strain>
    </source>
</reference>
<proteinExistence type="predicted"/>
<dbReference type="RefSeq" id="WP_043058875.1">
    <property type="nucleotide sequence ID" value="NZ_LXEY01000022.1"/>
</dbReference>
<evidence type="ECO:0000313" key="2">
    <source>
        <dbReference type="EMBL" id="OAV59154.1"/>
    </source>
</evidence>
<organism evidence="2 3">
    <name type="scientific">Enteractinococcus helveticum</name>
    <dbReference type="NCBI Taxonomy" id="1837282"/>
    <lineage>
        <taxon>Bacteria</taxon>
        <taxon>Bacillati</taxon>
        <taxon>Actinomycetota</taxon>
        <taxon>Actinomycetes</taxon>
        <taxon>Micrococcales</taxon>
        <taxon>Micrococcaceae</taxon>
    </lineage>
</organism>
<sequence length="80" mass="9253">MSFRRRHLSYGQGPFFPRWLQIIYVWLMIMLSCSWVSWLGFRTFVDATRGDIGYALASLGIGTVASTIVTWAVYRKKSNN</sequence>
<dbReference type="OrthoDB" id="4965062at2"/>
<evidence type="ECO:0000256" key="1">
    <source>
        <dbReference type="SAM" id="Phobius"/>
    </source>
</evidence>
<protein>
    <submittedName>
        <fullName evidence="2">Uncharacterized protein</fullName>
    </submittedName>
</protein>
<gene>
    <name evidence="2" type="ORF">A6F49_14785</name>
</gene>